<feature type="coiled-coil region" evidence="7">
    <location>
        <begin position="834"/>
        <end position="885"/>
    </location>
</feature>
<dbReference type="PROSITE" id="PS50005">
    <property type="entry name" value="TPR"/>
    <property type="match status" value="1"/>
</dbReference>
<feature type="repeat" description="TPR" evidence="5">
    <location>
        <begin position="758"/>
        <end position="791"/>
    </location>
</feature>
<evidence type="ECO:0000259" key="9">
    <source>
        <dbReference type="PROSITE" id="PS50011"/>
    </source>
</evidence>
<dbReference type="PANTHER" id="PTHR43289:SF34">
    <property type="entry name" value="SERINE_THREONINE-PROTEIN KINASE YBDM-RELATED"/>
    <property type="match status" value="1"/>
</dbReference>
<evidence type="ECO:0000256" key="3">
    <source>
        <dbReference type="ARBA" id="ARBA00022777"/>
    </source>
</evidence>
<feature type="transmembrane region" description="Helical" evidence="8">
    <location>
        <begin position="418"/>
        <end position="438"/>
    </location>
</feature>
<dbReference type="Gene3D" id="1.10.510.10">
    <property type="entry name" value="Transferase(Phosphotransferase) domain 1"/>
    <property type="match status" value="1"/>
</dbReference>
<dbReference type="GO" id="GO:0004674">
    <property type="term" value="F:protein serine/threonine kinase activity"/>
    <property type="evidence" value="ECO:0007669"/>
    <property type="project" value="UniProtKB-KW"/>
</dbReference>
<keyword evidence="4 6" id="KW-0067">ATP-binding</keyword>
<keyword evidence="1 10" id="KW-0808">Transferase</keyword>
<dbReference type="EMBL" id="OMOD01000172">
    <property type="protein sequence ID" value="SPF47549.1"/>
    <property type="molecule type" value="Genomic_DNA"/>
</dbReference>
<keyword evidence="3 10" id="KW-0418">Kinase</keyword>
<dbReference type="CDD" id="cd14014">
    <property type="entry name" value="STKc_PknB_like"/>
    <property type="match status" value="1"/>
</dbReference>
<dbReference type="SMART" id="SM00220">
    <property type="entry name" value="S_TKc"/>
    <property type="match status" value="1"/>
</dbReference>
<dbReference type="PROSITE" id="PS00107">
    <property type="entry name" value="PROTEIN_KINASE_ATP"/>
    <property type="match status" value="1"/>
</dbReference>
<feature type="domain" description="Protein kinase" evidence="9">
    <location>
        <begin position="91"/>
        <end position="393"/>
    </location>
</feature>
<evidence type="ECO:0000256" key="7">
    <source>
        <dbReference type="SAM" id="Coils"/>
    </source>
</evidence>
<keyword evidence="5" id="KW-0802">TPR repeat</keyword>
<evidence type="ECO:0000256" key="2">
    <source>
        <dbReference type="ARBA" id="ARBA00022741"/>
    </source>
</evidence>
<evidence type="ECO:0000256" key="4">
    <source>
        <dbReference type="ARBA" id="ARBA00022840"/>
    </source>
</evidence>
<keyword evidence="7" id="KW-0175">Coiled coil</keyword>
<dbReference type="EC" id="2.7.11.1" evidence="10"/>
<keyword evidence="2 6" id="KW-0547">Nucleotide-binding</keyword>
<feature type="binding site" evidence="6">
    <location>
        <position position="122"/>
    </location>
    <ligand>
        <name>ATP</name>
        <dbReference type="ChEBI" id="CHEBI:30616"/>
    </ligand>
</feature>
<dbReference type="Pfam" id="PF00069">
    <property type="entry name" value="Pkinase"/>
    <property type="match status" value="1"/>
</dbReference>
<dbReference type="InterPro" id="IPR017441">
    <property type="entry name" value="Protein_kinase_ATP_BS"/>
</dbReference>
<reference evidence="11" key="1">
    <citation type="submission" date="2018-02" db="EMBL/GenBank/DDBJ databases">
        <authorList>
            <person name="Hausmann B."/>
        </authorList>
    </citation>
    <scope>NUCLEOTIDE SEQUENCE [LARGE SCALE GENOMIC DNA]</scope>
    <source>
        <strain evidence="11">Peat soil MAG SbA1</strain>
    </source>
</reference>
<accession>A0A2U3L717</accession>
<dbReference type="InterPro" id="IPR000719">
    <property type="entry name" value="Prot_kinase_dom"/>
</dbReference>
<dbReference type="PANTHER" id="PTHR43289">
    <property type="entry name" value="MITOGEN-ACTIVATED PROTEIN KINASE KINASE KINASE 20-RELATED"/>
    <property type="match status" value="1"/>
</dbReference>
<evidence type="ECO:0000256" key="1">
    <source>
        <dbReference type="ARBA" id="ARBA00022679"/>
    </source>
</evidence>
<protein>
    <submittedName>
        <fullName evidence="10">Serine/threonine protein kinase</fullName>
        <ecNumber evidence="10">2.7.11.1</ecNumber>
    </submittedName>
</protein>
<dbReference type="PROSITE" id="PS00108">
    <property type="entry name" value="PROTEIN_KINASE_ST"/>
    <property type="match status" value="1"/>
</dbReference>
<evidence type="ECO:0000313" key="10">
    <source>
        <dbReference type="EMBL" id="SPF47549.1"/>
    </source>
</evidence>
<dbReference type="InterPro" id="IPR019734">
    <property type="entry name" value="TPR_rpt"/>
</dbReference>
<sequence>MTSDRWNRIEDLCHEALERSENQRAAFLESACAGDESLFREVQSLLAHQERADKFIETPAFDQAAQALASQEESLRPGVSSRLVGRMVSHYRIIERLGHGGMGEVYRAVRADDQYQKLVALKLVRAGFDSQFILERFKNERQILAGLEHPNIARLIDGGTTEDGLPYFVMELVEGEPIDRYCESHRLSTVQRLELFRSVCSAVHYAHQHLVVHRDIKPSNILVTAEGVPKLLDFGIAKITDPEHFPRPVEPTATAMRVMTPEYASPEQIRGEAITTTSDVYSLGVLLYCILTGHLPYRLTTRAPHEIARAICEIDPEKPSTAVNRVEDVPGPSGTTVRLTPELASSTREGQPEKLRRRLRGDLDQIVLKAIGKEQSRRYTSVEQLSEDIGRYLDGRTVLARRATLSYRTAKFVRRHKAGVTGTVFVALMLIAGVVAIVRESQLERAQRARAERRFNDVRKLASSLFDIHDQIADLPGTVAARKTIVSTSLNYLDSLAAESSGDPSLQEELAVAYEKIGDIQGRPGTENLGDTSGALASFRKGEQIELALVKNNPRESGYKFTLAGLYLRLGHQLGSMGNYAKAIEEDRKGLDTWTELVRSDPSSTRLQNNLAISHLNLAQHEEFLGDFQASIDNFGKAAEIYGRTRESSITKNAHNAIYNLGVTYIWLSQTLRDQGDYAKALECSEKSLEIRKTVLGWNPKNVRAQLDLADTYTQLAEALWRKGDPARAVTEARQAQAIAEAAAAADPNDQRAKQDMADSYYPMGEAFRLQGNFAKALDFGQRIIKIDTGLSALDPVNTDVKGQLGQAYGLLGDVYQARAAQLSAGRRQRASDLKEALASYQKASEIYQNLRQAGALPYSQISELERIEREILHCDAVLSKLKRE</sequence>
<name>A0A2U3L717_9BACT</name>
<dbReference type="InterPro" id="IPR011990">
    <property type="entry name" value="TPR-like_helical_dom_sf"/>
</dbReference>
<evidence type="ECO:0000256" key="8">
    <source>
        <dbReference type="SAM" id="Phobius"/>
    </source>
</evidence>
<evidence type="ECO:0000256" key="5">
    <source>
        <dbReference type="PROSITE-ProRule" id="PRU00339"/>
    </source>
</evidence>
<keyword evidence="10" id="KW-0723">Serine/threonine-protein kinase</keyword>
<dbReference type="SUPFAM" id="SSF56112">
    <property type="entry name" value="Protein kinase-like (PK-like)"/>
    <property type="match status" value="1"/>
</dbReference>
<dbReference type="GO" id="GO:0005524">
    <property type="term" value="F:ATP binding"/>
    <property type="evidence" value="ECO:0007669"/>
    <property type="project" value="UniProtKB-UniRule"/>
</dbReference>
<dbReference type="Gene3D" id="3.30.200.20">
    <property type="entry name" value="Phosphorylase Kinase, domain 1"/>
    <property type="match status" value="1"/>
</dbReference>
<dbReference type="SUPFAM" id="SSF48452">
    <property type="entry name" value="TPR-like"/>
    <property type="match status" value="2"/>
</dbReference>
<dbReference type="Pfam" id="PF13424">
    <property type="entry name" value="TPR_12"/>
    <property type="match status" value="1"/>
</dbReference>
<dbReference type="Proteomes" id="UP000238701">
    <property type="component" value="Unassembled WGS sequence"/>
</dbReference>
<keyword evidence="8" id="KW-0472">Membrane</keyword>
<dbReference type="Gene3D" id="1.25.40.10">
    <property type="entry name" value="Tetratricopeptide repeat domain"/>
    <property type="match status" value="3"/>
</dbReference>
<gene>
    <name evidence="10" type="primary">ppkA</name>
    <name evidence="10" type="ORF">SBA1_750008</name>
</gene>
<organism evidence="10 11">
    <name type="scientific">Candidatus Sulfotelmatobacter kueseliae</name>
    <dbReference type="NCBI Taxonomy" id="2042962"/>
    <lineage>
        <taxon>Bacteria</taxon>
        <taxon>Pseudomonadati</taxon>
        <taxon>Acidobacteriota</taxon>
        <taxon>Terriglobia</taxon>
        <taxon>Terriglobales</taxon>
        <taxon>Candidatus Korobacteraceae</taxon>
        <taxon>Candidatus Sulfotelmatobacter</taxon>
    </lineage>
</organism>
<keyword evidence="8" id="KW-1133">Transmembrane helix</keyword>
<dbReference type="InterPro" id="IPR011009">
    <property type="entry name" value="Kinase-like_dom_sf"/>
</dbReference>
<evidence type="ECO:0000313" key="11">
    <source>
        <dbReference type="Proteomes" id="UP000238701"/>
    </source>
</evidence>
<keyword evidence="8" id="KW-0812">Transmembrane</keyword>
<dbReference type="OrthoDB" id="9801841at2"/>
<proteinExistence type="predicted"/>
<dbReference type="AlphaFoldDB" id="A0A2U3L717"/>
<dbReference type="InterPro" id="IPR008271">
    <property type="entry name" value="Ser/Thr_kinase_AS"/>
</dbReference>
<evidence type="ECO:0000256" key="6">
    <source>
        <dbReference type="PROSITE-ProRule" id="PRU10141"/>
    </source>
</evidence>
<dbReference type="SMART" id="SM00028">
    <property type="entry name" value="TPR"/>
    <property type="match status" value="5"/>
</dbReference>
<dbReference type="PROSITE" id="PS50011">
    <property type="entry name" value="PROTEIN_KINASE_DOM"/>
    <property type="match status" value="1"/>
</dbReference>